<feature type="compositionally biased region" description="Polar residues" evidence="3">
    <location>
        <begin position="202"/>
        <end position="221"/>
    </location>
</feature>
<dbReference type="InterPro" id="IPR051714">
    <property type="entry name" value="Znf_CCHC_NABP"/>
</dbReference>
<feature type="domain" description="CCHC-type" evidence="4">
    <location>
        <begin position="411"/>
        <end position="426"/>
    </location>
</feature>
<evidence type="ECO:0000256" key="1">
    <source>
        <dbReference type="ARBA" id="ARBA00022664"/>
    </source>
</evidence>
<feature type="region of interest" description="Disordered" evidence="3">
    <location>
        <begin position="296"/>
        <end position="400"/>
    </location>
</feature>
<evidence type="ECO:0000256" key="2">
    <source>
        <dbReference type="PROSITE-ProRule" id="PRU00047"/>
    </source>
</evidence>
<reference evidence="5 6" key="1">
    <citation type="submission" date="2024-01" db="EMBL/GenBank/DDBJ databases">
        <title>Comparative genomics of Cryptococcus and Kwoniella reveals pathogenesis evolution and contrasting modes of karyotype evolution via chromosome fusion or intercentromeric recombination.</title>
        <authorList>
            <person name="Coelho M.A."/>
            <person name="David-Palma M."/>
            <person name="Shea T."/>
            <person name="Bowers K."/>
            <person name="McGinley-Smith S."/>
            <person name="Mohammad A.W."/>
            <person name="Gnirke A."/>
            <person name="Yurkov A.M."/>
            <person name="Nowrousian M."/>
            <person name="Sun S."/>
            <person name="Cuomo C.A."/>
            <person name="Heitman J."/>
        </authorList>
    </citation>
    <scope>NUCLEOTIDE SEQUENCE [LARGE SCALE GENOMIC DNA]</scope>
    <source>
        <strain evidence="5 6">CBS 6074</strain>
    </source>
</reference>
<keyword evidence="2" id="KW-0863">Zinc-finger</keyword>
<organism evidence="5 6">
    <name type="scientific">Kwoniella dendrophila CBS 6074</name>
    <dbReference type="NCBI Taxonomy" id="1295534"/>
    <lineage>
        <taxon>Eukaryota</taxon>
        <taxon>Fungi</taxon>
        <taxon>Dikarya</taxon>
        <taxon>Basidiomycota</taxon>
        <taxon>Agaricomycotina</taxon>
        <taxon>Tremellomycetes</taxon>
        <taxon>Tremellales</taxon>
        <taxon>Cryptococcaceae</taxon>
        <taxon>Kwoniella</taxon>
    </lineage>
</organism>
<feature type="domain" description="CCHC-type" evidence="4">
    <location>
        <begin position="486"/>
        <end position="500"/>
    </location>
</feature>
<dbReference type="PROSITE" id="PS50158">
    <property type="entry name" value="ZF_CCHC"/>
    <property type="match status" value="4"/>
</dbReference>
<feature type="region of interest" description="Disordered" evidence="3">
    <location>
        <begin position="192"/>
        <end position="236"/>
    </location>
</feature>
<dbReference type="GO" id="GO:0008270">
    <property type="term" value="F:zinc ion binding"/>
    <property type="evidence" value="ECO:0007669"/>
    <property type="project" value="UniProtKB-KW"/>
</dbReference>
<sequence length="635" mass="67285">MAGIPSDDDEVEEEEVLREIARMKIQKRKAAQRAALRQNELVSQSPRTPLAAPPSNLENSDGRRGQTQDYYSPPSVRGDQAPPSRSLRDRITSSIGDGRPAQTGLEVVLSPVNAEASIPLNGNHSTAPKDEHYKYYQGQRLSSTVFSPGYGFRSPVLGNDPLPSPQELVGPYGTVHRIYPAPSPICAPLNANTGWADDDQPSSRNVTNRDSANDSRSSIAPSESAAPGDGAIVPWTGGVQYENADVNETDDVVNNAPPPSAMVPWTGGVVYSQANLNEETPALSIDELLACFPNRRERDNGAPNSARNGYGGYGGGDGRRETFAAPRQDSGWTRPAQSGERQGWADRGGNKNDNNNAGGEDEWGASDVTADHGNNTNGDSRGSGGGGGANSSWNDQDGAGDYGGRVTGEGCYKCGKPGHYSRECPNAGGGGGNACFNCGQSGHMSRECPEPRKPGGGGNCYNCEQPGHQSKDCPEPKKYGTFRGACHNCGETGHRSSECRGNGNFNGFDNNNNGEGTWSTQNGNQGESGRNGSWDNDGNSQGNNDKNDDDWGNRASAPVPAPSRASSAIHPSRLAQVDTRPAHERPVEQPRGGFEPPNDGRPRDSGWGARGGSTTPAPRREPTPMIEDNSETGGW</sequence>
<dbReference type="RefSeq" id="XP_066077252.1">
    <property type="nucleotide sequence ID" value="XM_066221155.1"/>
</dbReference>
<dbReference type="GO" id="GO:0006397">
    <property type="term" value="P:mRNA processing"/>
    <property type="evidence" value="ECO:0007669"/>
    <property type="project" value="UniProtKB-KW"/>
</dbReference>
<keyword evidence="2" id="KW-0479">Metal-binding</keyword>
<evidence type="ECO:0000259" key="4">
    <source>
        <dbReference type="PROSITE" id="PS50158"/>
    </source>
</evidence>
<dbReference type="Proteomes" id="UP001355207">
    <property type="component" value="Chromosome 7"/>
</dbReference>
<dbReference type="Gene3D" id="4.10.60.10">
    <property type="entry name" value="Zinc finger, CCHC-type"/>
    <property type="match status" value="3"/>
</dbReference>
<dbReference type="Pfam" id="PF00098">
    <property type="entry name" value="zf-CCHC"/>
    <property type="match status" value="4"/>
</dbReference>
<dbReference type="InterPro" id="IPR001878">
    <property type="entry name" value="Znf_CCHC"/>
</dbReference>
<feature type="compositionally biased region" description="Low complexity" evidence="3">
    <location>
        <begin position="553"/>
        <end position="568"/>
    </location>
</feature>
<dbReference type="SUPFAM" id="SSF57756">
    <property type="entry name" value="Retrovirus zinc finger-like domains"/>
    <property type="match status" value="2"/>
</dbReference>
<dbReference type="GO" id="GO:0003676">
    <property type="term" value="F:nucleic acid binding"/>
    <property type="evidence" value="ECO:0007669"/>
    <property type="project" value="InterPro"/>
</dbReference>
<accession>A0AAX4K035</accession>
<dbReference type="GeneID" id="91096095"/>
<proteinExistence type="predicted"/>
<feature type="region of interest" description="Disordered" evidence="3">
    <location>
        <begin position="508"/>
        <end position="635"/>
    </location>
</feature>
<gene>
    <name evidence="5" type="ORF">L201_005425</name>
</gene>
<dbReference type="EMBL" id="CP144104">
    <property type="protein sequence ID" value="WWC90489.1"/>
    <property type="molecule type" value="Genomic_DNA"/>
</dbReference>
<dbReference type="AlphaFoldDB" id="A0AAX4K035"/>
<dbReference type="PANTHER" id="PTHR23002">
    <property type="entry name" value="ZINC FINGER CCHC DOMAIN CONTAINING PROTEIN"/>
    <property type="match status" value="1"/>
</dbReference>
<feature type="domain" description="CCHC-type" evidence="4">
    <location>
        <begin position="435"/>
        <end position="450"/>
    </location>
</feature>
<feature type="region of interest" description="Disordered" evidence="3">
    <location>
        <begin position="33"/>
        <end position="103"/>
    </location>
</feature>
<keyword evidence="2" id="KW-0862">Zinc</keyword>
<dbReference type="InterPro" id="IPR036875">
    <property type="entry name" value="Znf_CCHC_sf"/>
</dbReference>
<dbReference type="SMART" id="SM00343">
    <property type="entry name" value="ZnF_C2HC"/>
    <property type="match status" value="4"/>
</dbReference>
<protein>
    <recommendedName>
        <fullName evidence="4">CCHC-type domain-containing protein</fullName>
    </recommendedName>
</protein>
<feature type="domain" description="CCHC-type" evidence="4">
    <location>
        <begin position="460"/>
        <end position="475"/>
    </location>
</feature>
<keyword evidence="1" id="KW-0507">mRNA processing</keyword>
<name>A0AAX4K035_9TREE</name>
<evidence type="ECO:0000313" key="6">
    <source>
        <dbReference type="Proteomes" id="UP001355207"/>
    </source>
</evidence>
<feature type="compositionally biased region" description="Polar residues" evidence="3">
    <location>
        <begin position="517"/>
        <end position="541"/>
    </location>
</feature>
<evidence type="ECO:0000256" key="3">
    <source>
        <dbReference type="SAM" id="MobiDB-lite"/>
    </source>
</evidence>
<keyword evidence="6" id="KW-1185">Reference proteome</keyword>
<evidence type="ECO:0000313" key="5">
    <source>
        <dbReference type="EMBL" id="WWC90489.1"/>
    </source>
</evidence>